<dbReference type="GO" id="GO:0051301">
    <property type="term" value="P:cell division"/>
    <property type="evidence" value="ECO:0007669"/>
    <property type="project" value="UniProtKB-KW"/>
</dbReference>
<dbReference type="GO" id="GO:0009252">
    <property type="term" value="P:peptidoglycan biosynthetic process"/>
    <property type="evidence" value="ECO:0007669"/>
    <property type="project" value="UniProtKB-KW"/>
</dbReference>
<keyword evidence="6" id="KW-0133">Cell shape</keyword>
<evidence type="ECO:0000313" key="14">
    <source>
        <dbReference type="EMBL" id="KUG03559.1"/>
    </source>
</evidence>
<evidence type="ECO:0000256" key="7">
    <source>
        <dbReference type="ARBA" id="ARBA00022984"/>
    </source>
</evidence>
<dbReference type="InterPro" id="IPR005863">
    <property type="entry name" value="UDP-N-AcMur_synth"/>
</dbReference>
<dbReference type="Gene3D" id="3.40.1390.10">
    <property type="entry name" value="MurE/MurF, N-terminal domain"/>
    <property type="match status" value="1"/>
</dbReference>
<reference evidence="14" key="1">
    <citation type="journal article" date="2015" name="Proc. Natl. Acad. Sci. U.S.A.">
        <title>Networks of energetic and metabolic interactions define dynamics in microbial communities.</title>
        <authorList>
            <person name="Embree M."/>
            <person name="Liu J.K."/>
            <person name="Al-Bassam M.M."/>
            <person name="Zengler K."/>
        </authorList>
    </citation>
    <scope>NUCLEOTIDE SEQUENCE</scope>
</reference>
<keyword evidence="8" id="KW-0131">Cell cycle</keyword>
<keyword evidence="7" id="KW-0573">Peptidoglycan synthesis</keyword>
<keyword evidence="5" id="KW-0067">ATP-binding</keyword>
<keyword evidence="3" id="KW-0132">Cell division</keyword>
<dbReference type="GO" id="GO:0005524">
    <property type="term" value="F:ATP binding"/>
    <property type="evidence" value="ECO:0007669"/>
    <property type="project" value="UniProtKB-KW"/>
</dbReference>
<sequence length="460" mass="50290">MNLSLATICQHVNGTLLTGNSELNINDIETDSRKLSADSLFFALKGENFDGHDYVAQAFRAGALAAVISRNIDVLPFEYQDRALILVENTMQALQALAGYYRQLFDIPVIAVTGSVGKTTTKELIYSCLSSRFKTMKTEANFNNDIGLPLTIFKMESGHQAAVLEMAMRGQGEILRLADIARPTCSVITNVEGVHLETLGSVENIADAKCEILAFLKEQHYALINGDNEILLKAASRYPCCLYTFGFNDNCDFKIDKLTSDTRGMQIDMRLKGERARFHFPIPSERLAANIAACVGVSFLMGIDIDSIQSGLEAYKPSGNRLNITRFPEGGSLINDTYNANPLSMTAALETGRKIAGDGKLVAVLGDMFELGAHEVEGHLLVGRKASELDLDTLVAVGSLAKHIAAGAVEAGMAAEKVHYFEEKSKSIKFLQQIFDKNDTIIFKASHGMHLETLVDELFT</sequence>
<evidence type="ECO:0000256" key="3">
    <source>
        <dbReference type="ARBA" id="ARBA00022618"/>
    </source>
</evidence>
<dbReference type="Pfam" id="PF02875">
    <property type="entry name" value="Mur_ligase_C"/>
    <property type="match status" value="1"/>
</dbReference>
<dbReference type="AlphaFoldDB" id="A0A0W8E4H0"/>
<feature type="domain" description="Mur ligase C-terminal" evidence="12">
    <location>
        <begin position="321"/>
        <end position="446"/>
    </location>
</feature>
<dbReference type="InterPro" id="IPR013221">
    <property type="entry name" value="Mur_ligase_cen"/>
</dbReference>
<dbReference type="EMBL" id="LNQE01001877">
    <property type="protein sequence ID" value="KUG03559.1"/>
    <property type="molecule type" value="Genomic_DNA"/>
</dbReference>
<dbReference type="PANTHER" id="PTHR43024:SF1">
    <property type="entry name" value="UDP-N-ACETYLMURAMOYL-TRIPEPTIDE--D-ALANYL-D-ALANINE LIGASE"/>
    <property type="match status" value="1"/>
</dbReference>
<evidence type="ECO:0000259" key="12">
    <source>
        <dbReference type="Pfam" id="PF02875"/>
    </source>
</evidence>
<gene>
    <name evidence="14" type="ORF">ASZ90_018992</name>
</gene>
<dbReference type="HAMAP" id="MF_02019">
    <property type="entry name" value="MurF"/>
    <property type="match status" value="1"/>
</dbReference>
<dbReference type="Pfam" id="PF01225">
    <property type="entry name" value="Mur_ligase"/>
    <property type="match status" value="1"/>
</dbReference>
<comment type="caution">
    <text evidence="14">The sequence shown here is derived from an EMBL/GenBank/DDBJ whole genome shotgun (WGS) entry which is preliminary data.</text>
</comment>
<organism evidence="14">
    <name type="scientific">hydrocarbon metagenome</name>
    <dbReference type="NCBI Taxonomy" id="938273"/>
    <lineage>
        <taxon>unclassified sequences</taxon>
        <taxon>metagenomes</taxon>
        <taxon>ecological metagenomes</taxon>
    </lineage>
</organism>
<accession>A0A0W8E4H0</accession>
<dbReference type="SUPFAM" id="SSF53623">
    <property type="entry name" value="MurD-like peptide ligases, catalytic domain"/>
    <property type="match status" value="1"/>
</dbReference>
<dbReference type="SUPFAM" id="SSF53244">
    <property type="entry name" value="MurD-like peptide ligases, peptide-binding domain"/>
    <property type="match status" value="1"/>
</dbReference>
<dbReference type="Gene3D" id="3.40.1190.10">
    <property type="entry name" value="Mur-like, catalytic domain"/>
    <property type="match status" value="1"/>
</dbReference>
<dbReference type="SUPFAM" id="SSF63418">
    <property type="entry name" value="MurE/MurF N-terminal domain"/>
    <property type="match status" value="1"/>
</dbReference>
<feature type="domain" description="Mur ligase N-terminal catalytic" evidence="11">
    <location>
        <begin position="25"/>
        <end position="101"/>
    </location>
</feature>
<keyword evidence="4" id="KW-0547">Nucleotide-binding</keyword>
<evidence type="ECO:0000259" key="13">
    <source>
        <dbReference type="Pfam" id="PF08245"/>
    </source>
</evidence>
<evidence type="ECO:0000256" key="9">
    <source>
        <dbReference type="ARBA" id="ARBA00023316"/>
    </source>
</evidence>
<evidence type="ECO:0000256" key="8">
    <source>
        <dbReference type="ARBA" id="ARBA00023306"/>
    </source>
</evidence>
<dbReference type="PANTHER" id="PTHR43024">
    <property type="entry name" value="UDP-N-ACETYLMURAMOYL-TRIPEPTIDE--D-ALANYL-D-ALANINE LIGASE"/>
    <property type="match status" value="1"/>
</dbReference>
<evidence type="ECO:0000256" key="1">
    <source>
        <dbReference type="ARBA" id="ARBA00022490"/>
    </source>
</evidence>
<dbReference type="InterPro" id="IPR000713">
    <property type="entry name" value="Mur_ligase_N"/>
</dbReference>
<dbReference type="Gene3D" id="3.90.190.20">
    <property type="entry name" value="Mur ligase, C-terminal domain"/>
    <property type="match status" value="1"/>
</dbReference>
<evidence type="ECO:0000256" key="6">
    <source>
        <dbReference type="ARBA" id="ARBA00022960"/>
    </source>
</evidence>
<evidence type="ECO:0000259" key="11">
    <source>
        <dbReference type="Pfam" id="PF01225"/>
    </source>
</evidence>
<dbReference type="GO" id="GO:0071555">
    <property type="term" value="P:cell wall organization"/>
    <property type="evidence" value="ECO:0007669"/>
    <property type="project" value="UniProtKB-KW"/>
</dbReference>
<dbReference type="InterPro" id="IPR051046">
    <property type="entry name" value="MurCDEF_CellWall_CoF430Synth"/>
</dbReference>
<dbReference type="InterPro" id="IPR036565">
    <property type="entry name" value="Mur-like_cat_sf"/>
</dbReference>
<keyword evidence="9" id="KW-0961">Cell wall biogenesis/degradation</keyword>
<dbReference type="InterPro" id="IPR035911">
    <property type="entry name" value="MurE/MurF_N"/>
</dbReference>
<evidence type="ECO:0000256" key="10">
    <source>
        <dbReference type="ARBA" id="ARBA00031461"/>
    </source>
</evidence>
<keyword evidence="1" id="KW-0963">Cytoplasm</keyword>
<protein>
    <recommendedName>
        <fullName evidence="10">UDP-MurNAc-pentapeptide synthetase</fullName>
    </recommendedName>
</protein>
<feature type="domain" description="Mur ligase central" evidence="13">
    <location>
        <begin position="112"/>
        <end position="297"/>
    </location>
</feature>
<dbReference type="InterPro" id="IPR004101">
    <property type="entry name" value="Mur_ligase_C"/>
</dbReference>
<keyword evidence="2 14" id="KW-0436">Ligase</keyword>
<dbReference type="NCBIfam" id="TIGR01143">
    <property type="entry name" value="murF"/>
    <property type="match status" value="1"/>
</dbReference>
<dbReference type="GO" id="GO:0047480">
    <property type="term" value="F:UDP-N-acetylmuramoyl-tripeptide-D-alanyl-D-alanine ligase activity"/>
    <property type="evidence" value="ECO:0007669"/>
    <property type="project" value="InterPro"/>
</dbReference>
<dbReference type="InterPro" id="IPR036615">
    <property type="entry name" value="Mur_ligase_C_dom_sf"/>
</dbReference>
<dbReference type="GO" id="GO:0008360">
    <property type="term" value="P:regulation of cell shape"/>
    <property type="evidence" value="ECO:0007669"/>
    <property type="project" value="UniProtKB-KW"/>
</dbReference>
<evidence type="ECO:0000256" key="2">
    <source>
        <dbReference type="ARBA" id="ARBA00022598"/>
    </source>
</evidence>
<name>A0A0W8E4H0_9ZZZZ</name>
<evidence type="ECO:0000256" key="5">
    <source>
        <dbReference type="ARBA" id="ARBA00022840"/>
    </source>
</evidence>
<evidence type="ECO:0000256" key="4">
    <source>
        <dbReference type="ARBA" id="ARBA00022741"/>
    </source>
</evidence>
<proteinExistence type="inferred from homology"/>
<dbReference type="Pfam" id="PF08245">
    <property type="entry name" value="Mur_ligase_M"/>
    <property type="match status" value="1"/>
</dbReference>